<evidence type="ECO:0000259" key="2">
    <source>
        <dbReference type="PROSITE" id="PS50043"/>
    </source>
</evidence>
<dbReference type="EMBL" id="CP059399">
    <property type="protein sequence ID" value="QLY34277.1"/>
    <property type="molecule type" value="Genomic_DNA"/>
</dbReference>
<dbReference type="CDD" id="cd06170">
    <property type="entry name" value="LuxR_C_like"/>
    <property type="match status" value="1"/>
</dbReference>
<evidence type="ECO:0000256" key="1">
    <source>
        <dbReference type="SAM" id="MobiDB-lite"/>
    </source>
</evidence>
<dbReference type="PANTHER" id="PTHR47691">
    <property type="entry name" value="REGULATOR-RELATED"/>
    <property type="match status" value="1"/>
</dbReference>
<organism evidence="3 4">
    <name type="scientific">Nocardia huaxiensis</name>
    <dbReference type="NCBI Taxonomy" id="2755382"/>
    <lineage>
        <taxon>Bacteria</taxon>
        <taxon>Bacillati</taxon>
        <taxon>Actinomycetota</taxon>
        <taxon>Actinomycetes</taxon>
        <taxon>Mycobacteriales</taxon>
        <taxon>Nocardiaceae</taxon>
        <taxon>Nocardia</taxon>
    </lineage>
</organism>
<dbReference type="SMART" id="SM00421">
    <property type="entry name" value="HTH_LUXR"/>
    <property type="match status" value="1"/>
</dbReference>
<feature type="compositionally biased region" description="Polar residues" evidence="1">
    <location>
        <begin position="662"/>
        <end position="700"/>
    </location>
</feature>
<evidence type="ECO:0000313" key="4">
    <source>
        <dbReference type="Proteomes" id="UP000515512"/>
    </source>
</evidence>
<gene>
    <name evidence="3" type="ORF">H0264_10860</name>
</gene>
<accession>A0A7D6VJC9</accession>
<dbReference type="GO" id="GO:0006355">
    <property type="term" value="P:regulation of DNA-templated transcription"/>
    <property type="evidence" value="ECO:0007669"/>
    <property type="project" value="InterPro"/>
</dbReference>
<evidence type="ECO:0000313" key="3">
    <source>
        <dbReference type="EMBL" id="QLY34277.1"/>
    </source>
</evidence>
<name>A0A7D6VJC9_9NOCA</name>
<dbReference type="InterPro" id="IPR036388">
    <property type="entry name" value="WH-like_DNA-bd_sf"/>
</dbReference>
<dbReference type="InterPro" id="IPR016032">
    <property type="entry name" value="Sig_transdc_resp-reg_C-effctor"/>
</dbReference>
<dbReference type="InterPro" id="IPR058852">
    <property type="entry name" value="HTH_77"/>
</dbReference>
<dbReference type="Gene3D" id="3.40.50.300">
    <property type="entry name" value="P-loop containing nucleotide triphosphate hydrolases"/>
    <property type="match status" value="1"/>
</dbReference>
<reference evidence="3 4" key="1">
    <citation type="submission" date="2020-07" db="EMBL/GenBank/DDBJ databases">
        <authorList>
            <person name="Zhuang K."/>
            <person name="Ran Y."/>
        </authorList>
    </citation>
    <scope>NUCLEOTIDE SEQUENCE [LARGE SCALE GENOMIC DNA]</scope>
    <source>
        <strain evidence="3 4">WCH-YHL-001</strain>
    </source>
</reference>
<dbReference type="KEGG" id="nhu:H0264_10860"/>
<dbReference type="Pfam" id="PF25872">
    <property type="entry name" value="HTH_77"/>
    <property type="match status" value="1"/>
</dbReference>
<feature type="domain" description="HTH luxR-type" evidence="2">
    <location>
        <begin position="6"/>
        <end position="71"/>
    </location>
</feature>
<dbReference type="AlphaFoldDB" id="A0A7D6VJC9"/>
<dbReference type="Pfam" id="PF00196">
    <property type="entry name" value="GerE"/>
    <property type="match status" value="1"/>
</dbReference>
<dbReference type="PRINTS" id="PR00038">
    <property type="entry name" value="HTHLUXR"/>
</dbReference>
<dbReference type="PANTHER" id="PTHR47691:SF3">
    <property type="entry name" value="HTH-TYPE TRANSCRIPTIONAL REGULATOR RV0890C-RELATED"/>
    <property type="match status" value="1"/>
</dbReference>
<dbReference type="InterPro" id="IPR027417">
    <property type="entry name" value="P-loop_NTPase"/>
</dbReference>
<dbReference type="GO" id="GO:0003677">
    <property type="term" value="F:DNA binding"/>
    <property type="evidence" value="ECO:0007669"/>
    <property type="project" value="InterPro"/>
</dbReference>
<dbReference type="Proteomes" id="UP000515512">
    <property type="component" value="Chromosome"/>
</dbReference>
<dbReference type="InterPro" id="IPR000792">
    <property type="entry name" value="Tscrpt_reg_LuxR_C"/>
</dbReference>
<protein>
    <submittedName>
        <fullName evidence="3">ATPase</fullName>
    </submittedName>
</protein>
<proteinExistence type="predicted"/>
<sequence>MGDVSKQKVSAGISDREAEVLALVGQHRSNAEIAAELFISVRTVETHVSSLLRKVGVPDRRALAQRAAELTATAEPVSETVAILPSPLTSFIGRDQERAALRAAVAGNRQVTALGPGGVGKTRLALAVAADLAADFTDGAWFVDLVPVTDPAMTGSAVARALGLGEHQARSLEDSVLTALGDRHSLLVLDNCEHLLDGVAPFIERLLACCPRVTVLATSRARLLVPFEQVYTVPPMALSADGDATVDAIALFLDRAAALGWPVDPAQLDQVSEICQRLDGLALAIELAAARLPTLGIDGLTASLADPLRLLVGGRRADDRHRSVRAMLDWSQALLTTEDRILLRRIAVFVAPFTAADATKVAGYDPLEPLSVIEGLARLAEQSLLTAVPTASGTRYRALETIRQYENEQLVSTGELTETLAHHLHWCLATATELAAELPRTAGSRRTRTNPAAPSGQRPHALADAAYPLGEPKSTGAWRIRFDAVADDIRAALAWASEQDAHRADAHTLAATLARLAFHRNLIGEAQRRYEQAAALTDDPAAAASALRHAAEVAGCRMRGEDMYRLYRAAADIARTAGDSAAAARDLATAAITVFRLSDAFPEPPAPDEAANLLAQARELAGDDPASRAAIALAECGILTDDTESTPGEQHSPDVMQFASKRANSTSSTTAHDASGSTATGYDASNSTATRRDASGSTTAGHGVEQDTAATTPPAPHGAGSETTAGGPESIAFHSISRDELTAAPSGSASESETLAERAISRAQRAVDLAQRIREPLALSAALDALAAAQCWTGDIFATAATSQRRVELLAGVPITPGSALERVNALAEASDSCIGVGDLAGARRWGQELRDLPLLAERGDFATSRLLVADALAGHVADVLTGSERFLDAWLLSGRPHAPNLAPAAASVALAHGLCGDDNARVEWLGIVGELGVTAEQSAAYSAVFDALVLLHQGQPGPALTVLATDPDTMDAQVIWIWRHWYLALRAEAAVLARDPKARDHLAAARNTVSGNPAATALVDRAEALLDEDPARLRAVADAFAAAHWPYQQARTLALVDGDRSALAALGLDKSAPE</sequence>
<dbReference type="Gene3D" id="1.10.10.10">
    <property type="entry name" value="Winged helix-like DNA-binding domain superfamily/Winged helix DNA-binding domain"/>
    <property type="match status" value="1"/>
</dbReference>
<feature type="region of interest" description="Disordered" evidence="1">
    <location>
        <begin position="660"/>
        <end position="729"/>
    </location>
</feature>
<dbReference type="SUPFAM" id="SSF52540">
    <property type="entry name" value="P-loop containing nucleoside triphosphate hydrolases"/>
    <property type="match status" value="1"/>
</dbReference>
<dbReference type="PROSITE" id="PS50043">
    <property type="entry name" value="HTH_LUXR_2"/>
    <property type="match status" value="1"/>
</dbReference>
<dbReference type="SUPFAM" id="SSF46894">
    <property type="entry name" value="C-terminal effector domain of the bipartite response regulators"/>
    <property type="match status" value="1"/>
</dbReference>
<keyword evidence="4" id="KW-1185">Reference proteome</keyword>